<feature type="region of interest" description="Disordered" evidence="1">
    <location>
        <begin position="1"/>
        <end position="152"/>
    </location>
</feature>
<organism evidence="2 3">
    <name type="scientific">Stachybotrys elegans</name>
    <dbReference type="NCBI Taxonomy" id="80388"/>
    <lineage>
        <taxon>Eukaryota</taxon>
        <taxon>Fungi</taxon>
        <taxon>Dikarya</taxon>
        <taxon>Ascomycota</taxon>
        <taxon>Pezizomycotina</taxon>
        <taxon>Sordariomycetes</taxon>
        <taxon>Hypocreomycetidae</taxon>
        <taxon>Hypocreales</taxon>
        <taxon>Stachybotryaceae</taxon>
        <taxon>Stachybotrys</taxon>
    </lineage>
</organism>
<dbReference type="EMBL" id="JAGPNK010000006">
    <property type="protein sequence ID" value="KAH7319931.1"/>
    <property type="molecule type" value="Genomic_DNA"/>
</dbReference>
<dbReference type="AlphaFoldDB" id="A0A8K0SNJ4"/>
<dbReference type="Proteomes" id="UP000813444">
    <property type="component" value="Unassembled WGS sequence"/>
</dbReference>
<proteinExistence type="predicted"/>
<gene>
    <name evidence="2" type="ORF">B0I35DRAFT_478230</name>
</gene>
<accession>A0A8K0SNJ4</accession>
<protein>
    <submittedName>
        <fullName evidence="2">Uncharacterized protein</fullName>
    </submittedName>
</protein>
<evidence type="ECO:0000313" key="2">
    <source>
        <dbReference type="EMBL" id="KAH7319931.1"/>
    </source>
</evidence>
<evidence type="ECO:0000313" key="3">
    <source>
        <dbReference type="Proteomes" id="UP000813444"/>
    </source>
</evidence>
<reference evidence="2" key="1">
    <citation type="journal article" date="2021" name="Nat. Commun.">
        <title>Genetic determinants of endophytism in the Arabidopsis root mycobiome.</title>
        <authorList>
            <person name="Mesny F."/>
            <person name="Miyauchi S."/>
            <person name="Thiergart T."/>
            <person name="Pickel B."/>
            <person name="Atanasova L."/>
            <person name="Karlsson M."/>
            <person name="Huettel B."/>
            <person name="Barry K.W."/>
            <person name="Haridas S."/>
            <person name="Chen C."/>
            <person name="Bauer D."/>
            <person name="Andreopoulos W."/>
            <person name="Pangilinan J."/>
            <person name="LaButti K."/>
            <person name="Riley R."/>
            <person name="Lipzen A."/>
            <person name="Clum A."/>
            <person name="Drula E."/>
            <person name="Henrissat B."/>
            <person name="Kohler A."/>
            <person name="Grigoriev I.V."/>
            <person name="Martin F.M."/>
            <person name="Hacquard S."/>
        </authorList>
    </citation>
    <scope>NUCLEOTIDE SEQUENCE</scope>
    <source>
        <strain evidence="2">MPI-CAGE-CH-0235</strain>
    </source>
</reference>
<name>A0A8K0SNJ4_9HYPO</name>
<evidence type="ECO:0000256" key="1">
    <source>
        <dbReference type="SAM" id="MobiDB-lite"/>
    </source>
</evidence>
<feature type="compositionally biased region" description="Basic residues" evidence="1">
    <location>
        <begin position="112"/>
        <end position="122"/>
    </location>
</feature>
<sequence>MAGQRRGTPNGSEDLLRRMMKKRQSDGTDQPMETGESSRSAPSKRKHDSPPPDGNEEFSNNERDNGSDSDDDNTPNANNEPDNNTDDEPDNHAEDEEDLRPTVETEDESPVVRKRRRNKGKSVAREKTGTEPLSLSDIPEYSLDPEPICLPI</sequence>
<keyword evidence="3" id="KW-1185">Reference proteome</keyword>
<feature type="compositionally biased region" description="Acidic residues" evidence="1">
    <location>
        <begin position="83"/>
        <end position="109"/>
    </location>
</feature>
<comment type="caution">
    <text evidence="2">The sequence shown here is derived from an EMBL/GenBank/DDBJ whole genome shotgun (WGS) entry which is preliminary data.</text>
</comment>